<gene>
    <name evidence="2" type="ORF">G5714_016534</name>
</gene>
<dbReference type="AlphaFoldDB" id="A0A7J6C9D0"/>
<dbReference type="Proteomes" id="UP000579812">
    <property type="component" value="Unassembled WGS sequence"/>
</dbReference>
<accession>A0A7J6C9D0</accession>
<reference evidence="2 3" key="1">
    <citation type="submission" date="2020-04" db="EMBL/GenBank/DDBJ databases">
        <title>Chromosome-level genome assembly of a cyprinid fish Onychostoma macrolepis by integration of Nanopore Sequencing, Bionano and Hi-C technology.</title>
        <authorList>
            <person name="Wang D."/>
        </authorList>
    </citation>
    <scope>NUCLEOTIDE SEQUENCE [LARGE SCALE GENOMIC DNA]</scope>
    <source>
        <strain evidence="2">SWU-2019</strain>
        <tissue evidence="2">Muscle</tissue>
    </source>
</reference>
<name>A0A7J6C9D0_9TELE</name>
<sequence>MTGECLMTITLDEENMRRIHNKEAWEDIKEVEVGNRSDIPVIRPPPPHRSATFLNQAPAVGVGGQGFLSGQLSLSHRTGTGTEKPGFVDSLNQPQSK</sequence>
<feature type="region of interest" description="Disordered" evidence="1">
    <location>
        <begin position="71"/>
        <end position="97"/>
    </location>
</feature>
<proteinExistence type="predicted"/>
<dbReference type="EMBL" id="JAAMOB010000016">
    <property type="protein sequence ID" value="KAF4103651.1"/>
    <property type="molecule type" value="Genomic_DNA"/>
</dbReference>
<comment type="caution">
    <text evidence="2">The sequence shown here is derived from an EMBL/GenBank/DDBJ whole genome shotgun (WGS) entry which is preliminary data.</text>
</comment>
<keyword evidence="3" id="KW-1185">Reference proteome</keyword>
<protein>
    <submittedName>
        <fullName evidence="2">Uncharacterized protein</fullName>
    </submittedName>
</protein>
<evidence type="ECO:0000313" key="2">
    <source>
        <dbReference type="EMBL" id="KAF4103651.1"/>
    </source>
</evidence>
<evidence type="ECO:0000256" key="1">
    <source>
        <dbReference type="SAM" id="MobiDB-lite"/>
    </source>
</evidence>
<organism evidence="2 3">
    <name type="scientific">Onychostoma macrolepis</name>
    <dbReference type="NCBI Taxonomy" id="369639"/>
    <lineage>
        <taxon>Eukaryota</taxon>
        <taxon>Metazoa</taxon>
        <taxon>Chordata</taxon>
        <taxon>Craniata</taxon>
        <taxon>Vertebrata</taxon>
        <taxon>Euteleostomi</taxon>
        <taxon>Actinopterygii</taxon>
        <taxon>Neopterygii</taxon>
        <taxon>Teleostei</taxon>
        <taxon>Ostariophysi</taxon>
        <taxon>Cypriniformes</taxon>
        <taxon>Cyprinidae</taxon>
        <taxon>Acrossocheilinae</taxon>
        <taxon>Onychostoma</taxon>
    </lineage>
</organism>
<evidence type="ECO:0000313" key="3">
    <source>
        <dbReference type="Proteomes" id="UP000579812"/>
    </source>
</evidence>